<evidence type="ECO:0000313" key="2">
    <source>
        <dbReference type="Proteomes" id="UP001530400"/>
    </source>
</evidence>
<comment type="caution">
    <text evidence="1">The sequence shown here is derived from an EMBL/GenBank/DDBJ whole genome shotgun (WGS) entry which is preliminary data.</text>
</comment>
<gene>
    <name evidence="1" type="ORF">ACHAWO_010312</name>
</gene>
<dbReference type="AlphaFoldDB" id="A0ABD3Q8G8"/>
<accession>A0ABD3Q8G8</accession>
<name>A0ABD3Q8G8_9STRA</name>
<evidence type="ECO:0000313" key="1">
    <source>
        <dbReference type="EMBL" id="KAL3796608.1"/>
    </source>
</evidence>
<proteinExistence type="predicted"/>
<keyword evidence="2" id="KW-1185">Reference proteome</keyword>
<reference evidence="1 2" key="1">
    <citation type="submission" date="2024-10" db="EMBL/GenBank/DDBJ databases">
        <title>Updated reference genomes for cyclostephanoid diatoms.</title>
        <authorList>
            <person name="Roberts W.R."/>
            <person name="Alverson A.J."/>
        </authorList>
    </citation>
    <scope>NUCLEOTIDE SEQUENCE [LARGE SCALE GENOMIC DNA]</scope>
    <source>
        <strain evidence="1 2">AJA010-31</strain>
    </source>
</reference>
<protein>
    <submittedName>
        <fullName evidence="1">Uncharacterized protein</fullName>
    </submittedName>
</protein>
<dbReference type="Proteomes" id="UP001530400">
    <property type="component" value="Unassembled WGS sequence"/>
</dbReference>
<dbReference type="EMBL" id="JALLPJ020000292">
    <property type="protein sequence ID" value="KAL3796608.1"/>
    <property type="molecule type" value="Genomic_DNA"/>
</dbReference>
<organism evidence="1 2">
    <name type="scientific">Cyclotella atomus</name>
    <dbReference type="NCBI Taxonomy" id="382360"/>
    <lineage>
        <taxon>Eukaryota</taxon>
        <taxon>Sar</taxon>
        <taxon>Stramenopiles</taxon>
        <taxon>Ochrophyta</taxon>
        <taxon>Bacillariophyta</taxon>
        <taxon>Coscinodiscophyceae</taxon>
        <taxon>Thalassiosirophycidae</taxon>
        <taxon>Stephanodiscales</taxon>
        <taxon>Stephanodiscaceae</taxon>
        <taxon>Cyclotella</taxon>
    </lineage>
</organism>
<sequence length="90" mass="10339">MWQETKLDMIKGNMHLDQTTSTYLVVQRRLISNPNPCDDAEEVGVVITQLLALFDEANFTNALMSSRTKQVAWGVMHTCKFKSRKMFQEA</sequence>